<accession>A0A915DZ86</accession>
<evidence type="ECO:0000313" key="3">
    <source>
        <dbReference type="Proteomes" id="UP000887574"/>
    </source>
</evidence>
<dbReference type="InterPro" id="IPR006578">
    <property type="entry name" value="MADF-dom"/>
</dbReference>
<feature type="region of interest" description="Disordered" evidence="1">
    <location>
        <begin position="356"/>
        <end position="381"/>
    </location>
</feature>
<proteinExistence type="predicted"/>
<reference evidence="4" key="1">
    <citation type="submission" date="2022-11" db="UniProtKB">
        <authorList>
            <consortium name="WormBaseParasite"/>
        </authorList>
    </citation>
    <scope>IDENTIFICATION</scope>
</reference>
<feature type="region of interest" description="Disordered" evidence="1">
    <location>
        <begin position="163"/>
        <end position="185"/>
    </location>
</feature>
<feature type="compositionally biased region" description="Basic residues" evidence="1">
    <location>
        <begin position="87"/>
        <end position="96"/>
    </location>
</feature>
<dbReference type="Pfam" id="PF10545">
    <property type="entry name" value="MADF_DNA_bdg"/>
    <property type="match status" value="1"/>
</dbReference>
<keyword evidence="3" id="KW-1185">Reference proteome</keyword>
<feature type="compositionally biased region" description="Basic and acidic residues" evidence="1">
    <location>
        <begin position="356"/>
        <end position="367"/>
    </location>
</feature>
<dbReference type="Proteomes" id="UP000887574">
    <property type="component" value="Unplaced"/>
</dbReference>
<feature type="region of interest" description="Disordered" evidence="1">
    <location>
        <begin position="396"/>
        <end position="437"/>
    </location>
</feature>
<feature type="region of interest" description="Disordered" evidence="1">
    <location>
        <begin position="75"/>
        <end position="99"/>
    </location>
</feature>
<feature type="compositionally biased region" description="Polar residues" evidence="1">
    <location>
        <begin position="1"/>
        <end position="14"/>
    </location>
</feature>
<evidence type="ECO:0000256" key="1">
    <source>
        <dbReference type="SAM" id="MobiDB-lite"/>
    </source>
</evidence>
<dbReference type="AlphaFoldDB" id="A0A915DZ86"/>
<protein>
    <submittedName>
        <fullName evidence="4">MADF domain-containing protein</fullName>
    </submittedName>
</protein>
<sequence>MLAAQQLSESSSPGSLVEIDATFASETPPATARSGRSPRKRPRSSQSIPGSGRKSVVSPEEEVLKQRVANILETYSKESSSVESTPAKKRCSRSKVNKQSAELLKTPAVVQKQSLSGGPFSSKSIVHPTLYRTKQEFTSVSPPINASAYSAVQWFSSPSVVSLSDSSNTHPESAESSEESVVVLEQDTPKRKLDCAKRTNKRVNKDGRVVKIELDGDSSEDSCDDLVDEESPTTKIKRENAFSSNFIGMIRTRPLLYDRKHADFYSKQARRKTYEQLGQLMQMKGWKVCQRWRKEIKDFEFLINQRRSRKSLEKMCLFRNMEWYTPYAHLEKDILMEDEMFDADYIAENEVHTSHRHFPIEKPRSGLEDGGPCSSSSCSTPRITVKEDLSSVSTYTLSSDDSKAYSPSEVEVLDPSSALGDSITSSLRTMKNKKRKR</sequence>
<evidence type="ECO:0000313" key="4">
    <source>
        <dbReference type="WBParaSite" id="jg25029"/>
    </source>
</evidence>
<organism evidence="3 4">
    <name type="scientific">Ditylenchus dipsaci</name>
    <dbReference type="NCBI Taxonomy" id="166011"/>
    <lineage>
        <taxon>Eukaryota</taxon>
        <taxon>Metazoa</taxon>
        <taxon>Ecdysozoa</taxon>
        <taxon>Nematoda</taxon>
        <taxon>Chromadorea</taxon>
        <taxon>Rhabditida</taxon>
        <taxon>Tylenchina</taxon>
        <taxon>Tylenchomorpha</taxon>
        <taxon>Sphaerularioidea</taxon>
        <taxon>Anguinidae</taxon>
        <taxon>Anguininae</taxon>
        <taxon>Ditylenchus</taxon>
    </lineage>
</organism>
<feature type="region of interest" description="Disordered" evidence="1">
    <location>
        <begin position="1"/>
        <end position="62"/>
    </location>
</feature>
<name>A0A915DZ86_9BILA</name>
<evidence type="ECO:0000259" key="2">
    <source>
        <dbReference type="PROSITE" id="PS51029"/>
    </source>
</evidence>
<dbReference type="PROSITE" id="PS51029">
    <property type="entry name" value="MADF"/>
    <property type="match status" value="1"/>
</dbReference>
<dbReference type="WBParaSite" id="jg25029">
    <property type="protein sequence ID" value="jg25029"/>
    <property type="gene ID" value="jg25029"/>
</dbReference>
<feature type="domain" description="MADF" evidence="2">
    <location>
        <begin position="245"/>
        <end position="329"/>
    </location>
</feature>